<evidence type="ECO:0000313" key="1">
    <source>
        <dbReference type="EMBL" id="GAX12505.1"/>
    </source>
</evidence>
<reference evidence="1 2" key="1">
    <citation type="journal article" date="2015" name="Plant Cell">
        <title>Oil accumulation by the oleaginous diatom Fistulifera solaris as revealed by the genome and transcriptome.</title>
        <authorList>
            <person name="Tanaka T."/>
            <person name="Maeda Y."/>
            <person name="Veluchamy A."/>
            <person name="Tanaka M."/>
            <person name="Abida H."/>
            <person name="Marechal E."/>
            <person name="Bowler C."/>
            <person name="Muto M."/>
            <person name="Sunaga Y."/>
            <person name="Tanaka M."/>
            <person name="Yoshino T."/>
            <person name="Taniguchi T."/>
            <person name="Fukuda Y."/>
            <person name="Nemoto M."/>
            <person name="Matsumoto M."/>
            <person name="Wong P.S."/>
            <person name="Aburatani S."/>
            <person name="Fujibuchi W."/>
        </authorList>
    </citation>
    <scope>NUCLEOTIDE SEQUENCE [LARGE SCALE GENOMIC DNA]</scope>
    <source>
        <strain evidence="1 2">JPCC DA0580</strain>
    </source>
</reference>
<name>A0A1Z5JES0_FISSO</name>
<keyword evidence="2" id="KW-1185">Reference proteome</keyword>
<protein>
    <submittedName>
        <fullName evidence="1">Uncharacterized protein</fullName>
    </submittedName>
</protein>
<comment type="caution">
    <text evidence="1">The sequence shown here is derived from an EMBL/GenBank/DDBJ whole genome shotgun (WGS) entry which is preliminary data.</text>
</comment>
<sequence length="372" mass="42669">MNVTFRHAALVAVVFGVSLNYLVLRFKAQEVDEEIIISDENDQESSPLQFSTNVTLVCDSTQQYCNAPLEGVWVRTPKKAFHNPICCPWDKSDRNDKLLPELCGTENWPQSATDFEQNAAQHYTGNTSFLAQAGGHGCICHDRRNFTDDYTWTSPSLTQPFNATYTCELLGKRRVLIVGDSTGQQLASTLMNSLFHTPCVAQFRFVQSDFLLPRKKERGYNITTILDRYQDSTDIVLWGVGPHVYGNFPETLQTVVPLLLERYPQLQFIYKTQQPGGCSDEPLLDMSPDEAALEIIKLNLTWKYNYREFYDRDMFAMHYLRERSIPILDLRMLYNRPDAHTNPFEDCLHMCIPGPLDVVADLFQQLLIDQKI</sequence>
<proteinExistence type="predicted"/>
<dbReference type="OrthoDB" id="630188at2759"/>
<dbReference type="InParanoid" id="A0A1Z5JES0"/>
<gene>
    <name evidence="1" type="ORF">FisN_24Hh081</name>
</gene>
<dbReference type="EMBL" id="BDSP01000052">
    <property type="protein sequence ID" value="GAX12505.1"/>
    <property type="molecule type" value="Genomic_DNA"/>
</dbReference>
<accession>A0A1Z5JES0</accession>
<organism evidence="1 2">
    <name type="scientific">Fistulifera solaris</name>
    <name type="common">Oleaginous diatom</name>
    <dbReference type="NCBI Taxonomy" id="1519565"/>
    <lineage>
        <taxon>Eukaryota</taxon>
        <taxon>Sar</taxon>
        <taxon>Stramenopiles</taxon>
        <taxon>Ochrophyta</taxon>
        <taxon>Bacillariophyta</taxon>
        <taxon>Bacillariophyceae</taxon>
        <taxon>Bacillariophycidae</taxon>
        <taxon>Naviculales</taxon>
        <taxon>Naviculaceae</taxon>
        <taxon>Fistulifera</taxon>
    </lineage>
</organism>
<dbReference type="AlphaFoldDB" id="A0A1Z5JES0"/>
<evidence type="ECO:0000313" key="2">
    <source>
        <dbReference type="Proteomes" id="UP000198406"/>
    </source>
</evidence>
<dbReference type="Proteomes" id="UP000198406">
    <property type="component" value="Unassembled WGS sequence"/>
</dbReference>